<sequence>MRRIDDRHVFGVAVDAETRCAHYDAEYDVLALRFGCCGRFFPCFECHDAVADHAREPWPRDRFDEVAALCGRCGAGLTASESLDAPETCPACGGAFNPGCAAHHGLYFEGE</sequence>
<dbReference type="InterPro" id="IPR016694">
    <property type="entry name" value="UCP017292"/>
</dbReference>
<dbReference type="PIRSF" id="PIRSF017292">
    <property type="entry name" value="UCP017292_Znf_CHY"/>
    <property type="match status" value="1"/>
</dbReference>
<evidence type="ECO:0000313" key="5">
    <source>
        <dbReference type="EMBL" id="MFD1644152.1"/>
    </source>
</evidence>
<keyword evidence="2" id="KW-0863">Zinc-finger</keyword>
<gene>
    <name evidence="5" type="ORF">ACFSBL_00485</name>
</gene>
<dbReference type="PANTHER" id="PTHR28082:SF1">
    <property type="entry name" value="HELPER OF TIM PROTEIN 13"/>
    <property type="match status" value="1"/>
</dbReference>
<dbReference type="InterPro" id="IPR008913">
    <property type="entry name" value="Znf_CHY"/>
</dbReference>
<proteinExistence type="predicted"/>
<name>A0ABD6DD62_9EURY</name>
<dbReference type="RefSeq" id="WP_256399434.1">
    <property type="nucleotide sequence ID" value="NZ_JANHJR010000002.1"/>
</dbReference>
<keyword evidence="3" id="KW-0862">Zinc</keyword>
<protein>
    <submittedName>
        <fullName evidence="5">CHY zinc finger protein</fullName>
    </submittedName>
</protein>
<accession>A0ABD6DD62</accession>
<dbReference type="PROSITE" id="PS51266">
    <property type="entry name" value="ZF_CHY"/>
    <property type="match status" value="1"/>
</dbReference>
<keyword evidence="1" id="KW-0479">Metal-binding</keyword>
<dbReference type="Proteomes" id="UP001597034">
    <property type="component" value="Unassembled WGS sequence"/>
</dbReference>
<feature type="domain" description="CHY-type" evidence="4">
    <location>
        <begin position="13"/>
        <end position="94"/>
    </location>
</feature>
<organism evidence="5 6">
    <name type="scientific">Haloarchaeobius litoreus</name>
    <dbReference type="NCBI Taxonomy" id="755306"/>
    <lineage>
        <taxon>Archaea</taxon>
        <taxon>Methanobacteriati</taxon>
        <taxon>Methanobacteriota</taxon>
        <taxon>Stenosarchaea group</taxon>
        <taxon>Halobacteria</taxon>
        <taxon>Halobacteriales</taxon>
        <taxon>Halorubellaceae</taxon>
        <taxon>Haloarchaeobius</taxon>
    </lineage>
</organism>
<reference evidence="5 6" key="1">
    <citation type="journal article" date="2019" name="Int. J. Syst. Evol. Microbiol.">
        <title>The Global Catalogue of Microorganisms (GCM) 10K type strain sequencing project: providing services to taxonomists for standard genome sequencing and annotation.</title>
        <authorList>
            <consortium name="The Broad Institute Genomics Platform"/>
            <consortium name="The Broad Institute Genome Sequencing Center for Infectious Disease"/>
            <person name="Wu L."/>
            <person name="Ma J."/>
        </authorList>
    </citation>
    <scope>NUCLEOTIDE SEQUENCE [LARGE SCALE GENOMIC DNA]</scope>
    <source>
        <strain evidence="5 6">CGMCC 1.10390</strain>
    </source>
</reference>
<dbReference type="InterPro" id="IPR037274">
    <property type="entry name" value="Znf_CHY_sf"/>
</dbReference>
<dbReference type="AlphaFoldDB" id="A0ABD6DD62"/>
<evidence type="ECO:0000313" key="6">
    <source>
        <dbReference type="Proteomes" id="UP001597034"/>
    </source>
</evidence>
<dbReference type="InterPro" id="IPR052604">
    <property type="entry name" value="Mito_Tim_assembly_helper"/>
</dbReference>
<evidence type="ECO:0000259" key="4">
    <source>
        <dbReference type="PROSITE" id="PS51266"/>
    </source>
</evidence>
<dbReference type="PANTHER" id="PTHR28082">
    <property type="entry name" value="ZINC FINGER PROTEIN"/>
    <property type="match status" value="1"/>
</dbReference>
<dbReference type="EMBL" id="JBHUDO010000001">
    <property type="protein sequence ID" value="MFD1644152.1"/>
    <property type="molecule type" value="Genomic_DNA"/>
</dbReference>
<dbReference type="GO" id="GO:0008270">
    <property type="term" value="F:zinc ion binding"/>
    <property type="evidence" value="ECO:0007669"/>
    <property type="project" value="UniProtKB-KW"/>
</dbReference>
<comment type="caution">
    <text evidence="5">The sequence shown here is derived from an EMBL/GenBank/DDBJ whole genome shotgun (WGS) entry which is preliminary data.</text>
</comment>
<evidence type="ECO:0000256" key="3">
    <source>
        <dbReference type="ARBA" id="ARBA00022833"/>
    </source>
</evidence>
<evidence type="ECO:0000256" key="2">
    <source>
        <dbReference type="ARBA" id="ARBA00022771"/>
    </source>
</evidence>
<dbReference type="SUPFAM" id="SSF161219">
    <property type="entry name" value="CHY zinc finger-like"/>
    <property type="match status" value="1"/>
</dbReference>
<dbReference type="Pfam" id="PF05495">
    <property type="entry name" value="zf-CHY"/>
    <property type="match status" value="1"/>
</dbReference>
<keyword evidence="6" id="KW-1185">Reference proteome</keyword>
<evidence type="ECO:0000256" key="1">
    <source>
        <dbReference type="ARBA" id="ARBA00022723"/>
    </source>
</evidence>